<dbReference type="SUPFAM" id="SSF88713">
    <property type="entry name" value="Glycoside hydrolase/deacetylase"/>
    <property type="match status" value="1"/>
</dbReference>
<gene>
    <name evidence="5" type="ORF">SAMN02745857_01073</name>
</gene>
<evidence type="ECO:0000313" key="5">
    <source>
        <dbReference type="EMBL" id="SMC20901.1"/>
    </source>
</evidence>
<dbReference type="GO" id="GO:0016020">
    <property type="term" value="C:membrane"/>
    <property type="evidence" value="ECO:0007669"/>
    <property type="project" value="TreeGrafter"/>
</dbReference>
<feature type="signal peptide" evidence="3">
    <location>
        <begin position="1"/>
        <end position="22"/>
    </location>
</feature>
<feature type="domain" description="NodB homology" evidence="4">
    <location>
        <begin position="82"/>
        <end position="266"/>
    </location>
</feature>
<dbReference type="PANTHER" id="PTHR10587:SF133">
    <property type="entry name" value="CHITIN DEACETYLASE 1-RELATED"/>
    <property type="match status" value="1"/>
</dbReference>
<evidence type="ECO:0000313" key="6">
    <source>
        <dbReference type="Proteomes" id="UP000192761"/>
    </source>
</evidence>
<dbReference type="GO" id="GO:0016810">
    <property type="term" value="F:hydrolase activity, acting on carbon-nitrogen (but not peptide) bonds"/>
    <property type="evidence" value="ECO:0007669"/>
    <property type="project" value="InterPro"/>
</dbReference>
<protein>
    <submittedName>
        <fullName evidence="5">Peptidoglycan/xylan/chitin deacetylase, PgdA/CDA1 family</fullName>
    </submittedName>
</protein>
<sequence>MIRRTLLSAFLPLALLAPFAHGESASAPASAPVAAVPAGEKAVQKVRSAYLDGWDQVPLQVLEAQAAKYRGTYYLEGLHNTKRIALTFDDGPSGYTRSLLKVLAKHEVKATFFELGEHVASNPDDARAVLAAGHTIANHSYDHPYLNKLGNEQVWDKQLLRAEQVFKDKLGIRPALMRPPYGALTDEQVAAIGARGYKAILWSVDTQDWFHALHLGADEAIYRSVLSYVHPEAIVLMHDGGGKRSGTVEAVDRMIPELKKQGYEFVTVDQLIGVKPYLD</sequence>
<organism evidence="5 6">
    <name type="scientific">Andreprevotia lacus DSM 23236</name>
    <dbReference type="NCBI Taxonomy" id="1121001"/>
    <lineage>
        <taxon>Bacteria</taxon>
        <taxon>Pseudomonadati</taxon>
        <taxon>Pseudomonadota</taxon>
        <taxon>Betaproteobacteria</taxon>
        <taxon>Neisseriales</taxon>
        <taxon>Chitinibacteraceae</taxon>
        <taxon>Andreprevotia</taxon>
    </lineage>
</organism>
<evidence type="ECO:0000256" key="1">
    <source>
        <dbReference type="ARBA" id="ARBA00022723"/>
    </source>
</evidence>
<keyword evidence="3" id="KW-0732">Signal</keyword>
<keyword evidence="2" id="KW-0378">Hydrolase</keyword>
<dbReference type="GO" id="GO:0005975">
    <property type="term" value="P:carbohydrate metabolic process"/>
    <property type="evidence" value="ECO:0007669"/>
    <property type="project" value="InterPro"/>
</dbReference>
<dbReference type="GO" id="GO:0046872">
    <property type="term" value="F:metal ion binding"/>
    <property type="evidence" value="ECO:0007669"/>
    <property type="project" value="UniProtKB-KW"/>
</dbReference>
<dbReference type="EMBL" id="FWXD01000005">
    <property type="protein sequence ID" value="SMC20901.1"/>
    <property type="molecule type" value="Genomic_DNA"/>
</dbReference>
<dbReference type="AlphaFoldDB" id="A0A1W1XBL4"/>
<keyword evidence="6" id="KW-1185">Reference proteome</keyword>
<dbReference type="Pfam" id="PF01522">
    <property type="entry name" value="Polysacc_deac_1"/>
    <property type="match status" value="1"/>
</dbReference>
<dbReference type="STRING" id="1121001.SAMN02745857_01073"/>
<reference evidence="5 6" key="1">
    <citation type="submission" date="2017-04" db="EMBL/GenBank/DDBJ databases">
        <authorList>
            <person name="Afonso C.L."/>
            <person name="Miller P.J."/>
            <person name="Scott M.A."/>
            <person name="Spackman E."/>
            <person name="Goraichik I."/>
            <person name="Dimitrov K.M."/>
            <person name="Suarez D.L."/>
            <person name="Swayne D.E."/>
        </authorList>
    </citation>
    <scope>NUCLEOTIDE SEQUENCE [LARGE SCALE GENOMIC DNA]</scope>
    <source>
        <strain evidence="5 6">DSM 23236</strain>
    </source>
</reference>
<feature type="chain" id="PRO_5010714340" evidence="3">
    <location>
        <begin position="23"/>
        <end position="279"/>
    </location>
</feature>
<dbReference type="InterPro" id="IPR050248">
    <property type="entry name" value="Polysacc_deacetylase_ArnD"/>
</dbReference>
<dbReference type="PANTHER" id="PTHR10587">
    <property type="entry name" value="GLYCOSYL TRANSFERASE-RELATED"/>
    <property type="match status" value="1"/>
</dbReference>
<dbReference type="InterPro" id="IPR011330">
    <property type="entry name" value="Glyco_hydro/deAcase_b/a-brl"/>
</dbReference>
<dbReference type="CDD" id="cd10917">
    <property type="entry name" value="CE4_NodB_like_6s_7s"/>
    <property type="match status" value="1"/>
</dbReference>
<evidence type="ECO:0000256" key="3">
    <source>
        <dbReference type="SAM" id="SignalP"/>
    </source>
</evidence>
<dbReference type="PROSITE" id="PS51677">
    <property type="entry name" value="NODB"/>
    <property type="match status" value="1"/>
</dbReference>
<dbReference type="Proteomes" id="UP000192761">
    <property type="component" value="Unassembled WGS sequence"/>
</dbReference>
<dbReference type="Gene3D" id="3.20.20.370">
    <property type="entry name" value="Glycoside hydrolase/deacetylase"/>
    <property type="match status" value="1"/>
</dbReference>
<accession>A0A1W1XBL4</accession>
<name>A0A1W1XBL4_9NEIS</name>
<keyword evidence="1" id="KW-0479">Metal-binding</keyword>
<proteinExistence type="predicted"/>
<evidence type="ECO:0000259" key="4">
    <source>
        <dbReference type="PROSITE" id="PS51677"/>
    </source>
</evidence>
<dbReference type="InterPro" id="IPR002509">
    <property type="entry name" value="NODB_dom"/>
</dbReference>
<evidence type="ECO:0000256" key="2">
    <source>
        <dbReference type="ARBA" id="ARBA00022801"/>
    </source>
</evidence>